<dbReference type="EMBL" id="BLXT01002298">
    <property type="protein sequence ID" value="GFN92816.1"/>
    <property type="molecule type" value="Genomic_DNA"/>
</dbReference>
<feature type="region of interest" description="Disordered" evidence="1">
    <location>
        <begin position="128"/>
        <end position="162"/>
    </location>
</feature>
<proteinExistence type="predicted"/>
<protein>
    <submittedName>
        <fullName evidence="2">RNAse h</fullName>
    </submittedName>
</protein>
<accession>A0AAV3ZEC5</accession>
<dbReference type="AlphaFoldDB" id="A0AAV3ZEC5"/>
<evidence type="ECO:0000313" key="2">
    <source>
        <dbReference type="EMBL" id="GFN92816.1"/>
    </source>
</evidence>
<evidence type="ECO:0000256" key="1">
    <source>
        <dbReference type="SAM" id="MobiDB-lite"/>
    </source>
</evidence>
<keyword evidence="3" id="KW-1185">Reference proteome</keyword>
<feature type="compositionally biased region" description="Polar residues" evidence="1">
    <location>
        <begin position="151"/>
        <end position="162"/>
    </location>
</feature>
<dbReference type="InterPro" id="IPR012337">
    <property type="entry name" value="RNaseH-like_sf"/>
</dbReference>
<evidence type="ECO:0000313" key="3">
    <source>
        <dbReference type="Proteomes" id="UP000735302"/>
    </source>
</evidence>
<dbReference type="Gene3D" id="3.30.420.10">
    <property type="entry name" value="Ribonuclease H-like superfamily/Ribonuclease H"/>
    <property type="match status" value="1"/>
</dbReference>
<dbReference type="GO" id="GO:0003676">
    <property type="term" value="F:nucleic acid binding"/>
    <property type="evidence" value="ECO:0007669"/>
    <property type="project" value="InterPro"/>
</dbReference>
<sequence length="162" mass="17603">MTFEQLIEGKTVESAISYTDGSSTGGTGNGSYGIYFLWSDGSTTRKCGPVGEWTCSYECELMVVTECLPVIIEKQWEGAALPGAVILTDCRALVQALGDSGSESVREAVLLADYLLKTEGVQTMVQWIPSHNRGPQQRDSRRTSQRGKVNATATETTNSVRR</sequence>
<reference evidence="2 3" key="1">
    <citation type="journal article" date="2021" name="Elife">
        <title>Chloroplast acquisition without the gene transfer in kleptoplastic sea slugs, Plakobranchus ocellatus.</title>
        <authorList>
            <person name="Maeda T."/>
            <person name="Takahashi S."/>
            <person name="Yoshida T."/>
            <person name="Shimamura S."/>
            <person name="Takaki Y."/>
            <person name="Nagai Y."/>
            <person name="Toyoda A."/>
            <person name="Suzuki Y."/>
            <person name="Arimoto A."/>
            <person name="Ishii H."/>
            <person name="Satoh N."/>
            <person name="Nishiyama T."/>
            <person name="Hasebe M."/>
            <person name="Maruyama T."/>
            <person name="Minagawa J."/>
            <person name="Obokata J."/>
            <person name="Shigenobu S."/>
        </authorList>
    </citation>
    <scope>NUCLEOTIDE SEQUENCE [LARGE SCALE GENOMIC DNA]</scope>
</reference>
<name>A0AAV3ZEC5_9GAST</name>
<comment type="caution">
    <text evidence="2">The sequence shown here is derived from an EMBL/GenBank/DDBJ whole genome shotgun (WGS) entry which is preliminary data.</text>
</comment>
<dbReference type="InterPro" id="IPR036397">
    <property type="entry name" value="RNaseH_sf"/>
</dbReference>
<dbReference type="Proteomes" id="UP000735302">
    <property type="component" value="Unassembled WGS sequence"/>
</dbReference>
<dbReference type="SUPFAM" id="SSF53098">
    <property type="entry name" value="Ribonuclease H-like"/>
    <property type="match status" value="1"/>
</dbReference>
<organism evidence="2 3">
    <name type="scientific">Plakobranchus ocellatus</name>
    <dbReference type="NCBI Taxonomy" id="259542"/>
    <lineage>
        <taxon>Eukaryota</taxon>
        <taxon>Metazoa</taxon>
        <taxon>Spiralia</taxon>
        <taxon>Lophotrochozoa</taxon>
        <taxon>Mollusca</taxon>
        <taxon>Gastropoda</taxon>
        <taxon>Heterobranchia</taxon>
        <taxon>Euthyneura</taxon>
        <taxon>Panpulmonata</taxon>
        <taxon>Sacoglossa</taxon>
        <taxon>Placobranchoidea</taxon>
        <taxon>Plakobranchidae</taxon>
        <taxon>Plakobranchus</taxon>
    </lineage>
</organism>
<gene>
    <name evidence="2" type="ORF">PoB_001932200</name>
</gene>